<name>A0ABU0NB74_9SPHN</name>
<evidence type="ECO:0000256" key="3">
    <source>
        <dbReference type="ARBA" id="ARBA00022801"/>
    </source>
</evidence>
<evidence type="ECO:0000256" key="1">
    <source>
        <dbReference type="ARBA" id="ARBA00007074"/>
    </source>
</evidence>
<keyword evidence="7" id="KW-1185">Reference proteome</keyword>
<evidence type="ECO:0000256" key="4">
    <source>
        <dbReference type="ARBA" id="ARBA00022807"/>
    </source>
</evidence>
<keyword evidence="2" id="KW-0645">Protease</keyword>
<feature type="domain" description="NlpC/P60" evidence="5">
    <location>
        <begin position="2"/>
        <end position="143"/>
    </location>
</feature>
<comment type="caution">
    <text evidence="6">The sequence shown here is derived from an EMBL/GenBank/DDBJ whole genome shotgun (WGS) entry which is preliminary data.</text>
</comment>
<evidence type="ECO:0000313" key="7">
    <source>
        <dbReference type="Proteomes" id="UP001238601"/>
    </source>
</evidence>
<evidence type="ECO:0000256" key="2">
    <source>
        <dbReference type="ARBA" id="ARBA00022670"/>
    </source>
</evidence>
<dbReference type="InterPro" id="IPR000064">
    <property type="entry name" value="NLP_P60_dom"/>
</dbReference>
<dbReference type="Gene3D" id="3.90.1720.10">
    <property type="entry name" value="endopeptidase domain like (from Nostoc punctiforme)"/>
    <property type="match status" value="1"/>
</dbReference>
<dbReference type="InterPro" id="IPR038765">
    <property type="entry name" value="Papain-like_cys_pep_sf"/>
</dbReference>
<accession>A0ABU0NB74</accession>
<reference evidence="6 7" key="1">
    <citation type="submission" date="2023-07" db="EMBL/GenBank/DDBJ databases">
        <title>Genomic Encyclopedia of Type Strains, Phase IV (KMG-IV): sequencing the most valuable type-strain genomes for metagenomic binning, comparative biology and taxonomic classification.</title>
        <authorList>
            <person name="Goeker M."/>
        </authorList>
    </citation>
    <scope>NUCLEOTIDE SEQUENCE [LARGE SCALE GENOMIC DNA]</scope>
    <source>
        <strain evidence="6 7">DSM 14432</strain>
    </source>
</reference>
<dbReference type="PROSITE" id="PS51935">
    <property type="entry name" value="NLPC_P60"/>
    <property type="match status" value="1"/>
</dbReference>
<evidence type="ECO:0000259" key="5">
    <source>
        <dbReference type="PROSITE" id="PS51935"/>
    </source>
</evidence>
<gene>
    <name evidence="6" type="ORF">QOZ97_002207</name>
</gene>
<keyword evidence="3 6" id="KW-0378">Hydrolase</keyword>
<dbReference type="GO" id="GO:0016787">
    <property type="term" value="F:hydrolase activity"/>
    <property type="evidence" value="ECO:0007669"/>
    <property type="project" value="UniProtKB-KW"/>
</dbReference>
<organism evidence="6 7">
    <name type="scientific">Qipengyuania citrea</name>
    <dbReference type="NCBI Taxonomy" id="225971"/>
    <lineage>
        <taxon>Bacteria</taxon>
        <taxon>Pseudomonadati</taxon>
        <taxon>Pseudomonadota</taxon>
        <taxon>Alphaproteobacteria</taxon>
        <taxon>Sphingomonadales</taxon>
        <taxon>Erythrobacteraceae</taxon>
        <taxon>Qipengyuania</taxon>
    </lineage>
</organism>
<sequence>MMPAPEDFARAAEALAGARFRLHGRDRSTGLDCVGLVGLALADIGVPVQFPAGYRLRNAAITGWCDLAPANGLQPATGPIRRGDVLLTQPGPAQHHLLVALGADRFVHAHAGLGRVVIQPQPHCEPPLAQWRLALEQEHLWQR</sequence>
<comment type="similarity">
    <text evidence="1">Belongs to the peptidase C40 family.</text>
</comment>
<proteinExistence type="inferred from homology"/>
<dbReference type="SUPFAM" id="SSF54001">
    <property type="entry name" value="Cysteine proteinases"/>
    <property type="match status" value="1"/>
</dbReference>
<dbReference type="EMBL" id="JAUSWK010000002">
    <property type="protein sequence ID" value="MDQ0566674.1"/>
    <property type="molecule type" value="Genomic_DNA"/>
</dbReference>
<evidence type="ECO:0000313" key="6">
    <source>
        <dbReference type="EMBL" id="MDQ0566674.1"/>
    </source>
</evidence>
<dbReference type="Proteomes" id="UP001238601">
    <property type="component" value="Unassembled WGS sequence"/>
</dbReference>
<keyword evidence="4" id="KW-0788">Thiol protease</keyword>
<dbReference type="Pfam" id="PF00877">
    <property type="entry name" value="NLPC_P60"/>
    <property type="match status" value="1"/>
</dbReference>
<protein>
    <submittedName>
        <fullName evidence="6">Cell wall-associated NlpC family hydrolase</fullName>
    </submittedName>
</protein>